<evidence type="ECO:0000259" key="2">
    <source>
        <dbReference type="Pfam" id="PF22570"/>
    </source>
</evidence>
<dbReference type="Proteomes" id="UP000295499">
    <property type="component" value="Unassembled WGS sequence"/>
</dbReference>
<feature type="transmembrane region" description="Helical" evidence="1">
    <location>
        <begin position="34"/>
        <end position="51"/>
    </location>
</feature>
<accession>A0A4R6IMQ2</accession>
<feature type="transmembrane region" description="Helical" evidence="1">
    <location>
        <begin position="6"/>
        <end position="27"/>
    </location>
</feature>
<evidence type="ECO:0000256" key="1">
    <source>
        <dbReference type="SAM" id="Phobius"/>
    </source>
</evidence>
<feature type="domain" description="LiaF transmembrane" evidence="2">
    <location>
        <begin position="7"/>
        <end position="71"/>
    </location>
</feature>
<dbReference type="Pfam" id="PF22570">
    <property type="entry name" value="LiaF-TM"/>
    <property type="match status" value="1"/>
</dbReference>
<gene>
    <name evidence="3" type="ORF">CLV32_2224</name>
</gene>
<dbReference type="EMBL" id="SNWM01000002">
    <property type="protein sequence ID" value="TDO23235.1"/>
    <property type="molecule type" value="Genomic_DNA"/>
</dbReference>
<comment type="caution">
    <text evidence="3">The sequence shown here is derived from an EMBL/GenBank/DDBJ whole genome shotgun (WGS) entry which is preliminary data.</text>
</comment>
<keyword evidence="1" id="KW-1133">Transmembrane helix</keyword>
<name>A0A4R6IMQ2_9SPHI</name>
<keyword evidence="1" id="KW-0472">Membrane</keyword>
<dbReference type="InterPro" id="IPR054331">
    <property type="entry name" value="LiaF_TM"/>
</dbReference>
<evidence type="ECO:0000313" key="4">
    <source>
        <dbReference type="Proteomes" id="UP000295499"/>
    </source>
</evidence>
<protein>
    <recommendedName>
        <fullName evidence="2">LiaF transmembrane domain-containing protein</fullName>
    </recommendedName>
</protein>
<feature type="transmembrane region" description="Helical" evidence="1">
    <location>
        <begin position="57"/>
        <end position="76"/>
    </location>
</feature>
<dbReference type="AlphaFoldDB" id="A0A4R6IMQ2"/>
<sequence>MKLDRIMWGIVLLFVGGVLLLENFNVIEFYWRNVWGFWPIFLIIAGVNILFNKNKSQLGNIISIVVLVITLSVLFYRGQQPPEHRSWFGQNLKSDIDIDFDDNDDDDSVNSQRLSFSEPFNADSSKSVALNISGGGTSFSLKGATDSLILANVDNKRGNFTLSKESTDSAQTLTFKMQNHKGKWSMNDGGNDVDFKLNLHPEWTIKMNMGAGEVNFDLSPYKIRTFRFDGGAAALDIKMGDLLPITDVIVKTGVADVKINIPTGSGCRIVTKTGLSSRDFTGFTKLSNGTYETPNYANSTKKIFINLDGGLSNFEVSRY</sequence>
<reference evidence="3 4" key="1">
    <citation type="submission" date="2019-03" db="EMBL/GenBank/DDBJ databases">
        <title>Genomic Encyclopedia of Archaeal and Bacterial Type Strains, Phase II (KMG-II): from individual species to whole genera.</title>
        <authorList>
            <person name="Goeker M."/>
        </authorList>
    </citation>
    <scope>NUCLEOTIDE SEQUENCE [LARGE SCALE GENOMIC DNA]</scope>
    <source>
        <strain evidence="3 4">DSM 19034</strain>
    </source>
</reference>
<keyword evidence="1" id="KW-0812">Transmembrane</keyword>
<organism evidence="3 4">
    <name type="scientific">Pedobacter duraquae</name>
    <dbReference type="NCBI Taxonomy" id="425511"/>
    <lineage>
        <taxon>Bacteria</taxon>
        <taxon>Pseudomonadati</taxon>
        <taxon>Bacteroidota</taxon>
        <taxon>Sphingobacteriia</taxon>
        <taxon>Sphingobacteriales</taxon>
        <taxon>Sphingobacteriaceae</taxon>
        <taxon>Pedobacter</taxon>
    </lineage>
</organism>
<dbReference type="OrthoDB" id="941984at2"/>
<keyword evidence="4" id="KW-1185">Reference proteome</keyword>
<dbReference type="RefSeq" id="WP_133555255.1">
    <property type="nucleotide sequence ID" value="NZ_SNWM01000002.1"/>
</dbReference>
<evidence type="ECO:0000313" key="3">
    <source>
        <dbReference type="EMBL" id="TDO23235.1"/>
    </source>
</evidence>
<proteinExistence type="predicted"/>